<evidence type="ECO:0000256" key="1">
    <source>
        <dbReference type="SAM" id="MobiDB-lite"/>
    </source>
</evidence>
<protein>
    <submittedName>
        <fullName evidence="2">Uncharacterized protein</fullName>
    </submittedName>
</protein>
<reference evidence="2 3" key="1">
    <citation type="journal article" date="2018" name="Nat. Ecol. Evol.">
        <title>Pezizomycetes genomes reveal the molecular basis of ectomycorrhizal truffle lifestyle.</title>
        <authorList>
            <person name="Murat C."/>
            <person name="Payen T."/>
            <person name="Noel B."/>
            <person name="Kuo A."/>
            <person name="Morin E."/>
            <person name="Chen J."/>
            <person name="Kohler A."/>
            <person name="Krizsan K."/>
            <person name="Balestrini R."/>
            <person name="Da Silva C."/>
            <person name="Montanini B."/>
            <person name="Hainaut M."/>
            <person name="Levati E."/>
            <person name="Barry K.W."/>
            <person name="Belfiori B."/>
            <person name="Cichocki N."/>
            <person name="Clum A."/>
            <person name="Dockter R.B."/>
            <person name="Fauchery L."/>
            <person name="Guy J."/>
            <person name="Iotti M."/>
            <person name="Le Tacon F."/>
            <person name="Lindquist E.A."/>
            <person name="Lipzen A."/>
            <person name="Malagnac F."/>
            <person name="Mello A."/>
            <person name="Molinier V."/>
            <person name="Miyauchi S."/>
            <person name="Poulain J."/>
            <person name="Riccioni C."/>
            <person name="Rubini A."/>
            <person name="Sitrit Y."/>
            <person name="Splivallo R."/>
            <person name="Traeger S."/>
            <person name="Wang M."/>
            <person name="Zifcakova L."/>
            <person name="Wipf D."/>
            <person name="Zambonelli A."/>
            <person name="Paolocci F."/>
            <person name="Nowrousian M."/>
            <person name="Ottonello S."/>
            <person name="Baldrian P."/>
            <person name="Spatafora J.W."/>
            <person name="Henrissat B."/>
            <person name="Nagy L.G."/>
            <person name="Aury J.M."/>
            <person name="Wincker P."/>
            <person name="Grigoriev I.V."/>
            <person name="Bonfante P."/>
            <person name="Martin F.M."/>
        </authorList>
    </citation>
    <scope>NUCLEOTIDE SEQUENCE [LARGE SCALE GENOMIC DNA]</scope>
    <source>
        <strain evidence="2 3">120613-1</strain>
    </source>
</reference>
<feature type="compositionally biased region" description="Basic residues" evidence="1">
    <location>
        <begin position="270"/>
        <end position="281"/>
    </location>
</feature>
<feature type="compositionally biased region" description="Low complexity" evidence="1">
    <location>
        <begin position="307"/>
        <end position="329"/>
    </location>
</feature>
<feature type="region of interest" description="Disordered" evidence="1">
    <location>
        <begin position="302"/>
        <end position="433"/>
    </location>
</feature>
<dbReference type="OrthoDB" id="5422667at2759"/>
<proteinExistence type="predicted"/>
<organism evidence="2 3">
    <name type="scientific">Choiromyces venosus 120613-1</name>
    <dbReference type="NCBI Taxonomy" id="1336337"/>
    <lineage>
        <taxon>Eukaryota</taxon>
        <taxon>Fungi</taxon>
        <taxon>Dikarya</taxon>
        <taxon>Ascomycota</taxon>
        <taxon>Pezizomycotina</taxon>
        <taxon>Pezizomycetes</taxon>
        <taxon>Pezizales</taxon>
        <taxon>Tuberaceae</taxon>
        <taxon>Choiromyces</taxon>
    </lineage>
</organism>
<evidence type="ECO:0000313" key="3">
    <source>
        <dbReference type="Proteomes" id="UP000276215"/>
    </source>
</evidence>
<feature type="region of interest" description="Disordered" evidence="1">
    <location>
        <begin position="1"/>
        <end position="66"/>
    </location>
</feature>
<accession>A0A3N4IWE5</accession>
<keyword evidence="3" id="KW-1185">Reference proteome</keyword>
<feature type="compositionally biased region" description="Polar residues" evidence="1">
    <location>
        <begin position="163"/>
        <end position="176"/>
    </location>
</feature>
<feature type="compositionally biased region" description="Polar residues" evidence="1">
    <location>
        <begin position="396"/>
        <end position="408"/>
    </location>
</feature>
<feature type="compositionally biased region" description="Basic and acidic residues" evidence="1">
    <location>
        <begin position="17"/>
        <end position="28"/>
    </location>
</feature>
<sequence length="433" mass="45543">MEGSSTGRSLSAALVETSKEGRKGDNSKIAKSKKAAKRSFTDGSIDTEGFGRVASEWRAAKGRSKTMHDVITLSDNESHFAQEIPEKKKKAVRQKKSATVGEGAKKGAKGGAAAAKKGKGKGKGKAVVNDSEDDGAFSDEGSVQHPISNPNDATTDEVVALDSKQTPGRKPTSNQVMIAVAIESPPKSAQKRKSTAGKAEEVGPPGDTMESNFDLVYENPQHDYESAPPSPEPVVPAKRAASGASVGGRKKKTREELEDEDDNWDEKPKKATKKAGVKGKNTKVLDVAAEAVAVIEDEAEIEVPPLKSAAKGRAAKGGKTAAAKAKAAKNLSAEEEVVEQKPEEAEETPGAGRRASALKTEDKKEALAPAEPQADIQPTKAETETTPAPPERKSATPASTSKITSTPTPGRVPFRVGLSRNSRIPSLLKGFRK</sequence>
<dbReference type="AlphaFoldDB" id="A0A3N4IWE5"/>
<gene>
    <name evidence="2" type="ORF">L873DRAFT_1831744</name>
</gene>
<evidence type="ECO:0000313" key="2">
    <source>
        <dbReference type="EMBL" id="RPA90309.1"/>
    </source>
</evidence>
<dbReference type="Proteomes" id="UP000276215">
    <property type="component" value="Unassembled WGS sequence"/>
</dbReference>
<dbReference type="EMBL" id="ML120531">
    <property type="protein sequence ID" value="RPA90309.1"/>
    <property type="molecule type" value="Genomic_DNA"/>
</dbReference>
<feature type="compositionally biased region" description="Basic residues" evidence="1">
    <location>
        <begin position="87"/>
        <end position="96"/>
    </location>
</feature>
<name>A0A3N4IWE5_9PEZI</name>
<feature type="region of interest" description="Disordered" evidence="1">
    <location>
        <begin position="78"/>
        <end position="281"/>
    </location>
</feature>